<evidence type="ECO:0000256" key="1">
    <source>
        <dbReference type="SAM" id="Phobius"/>
    </source>
</evidence>
<organism evidence="2 3">
    <name type="scientific">Asparagus officinalis</name>
    <name type="common">Garden asparagus</name>
    <dbReference type="NCBI Taxonomy" id="4686"/>
    <lineage>
        <taxon>Eukaryota</taxon>
        <taxon>Viridiplantae</taxon>
        <taxon>Streptophyta</taxon>
        <taxon>Embryophyta</taxon>
        <taxon>Tracheophyta</taxon>
        <taxon>Spermatophyta</taxon>
        <taxon>Magnoliopsida</taxon>
        <taxon>Liliopsida</taxon>
        <taxon>Asparagales</taxon>
        <taxon>Asparagaceae</taxon>
        <taxon>Asparagoideae</taxon>
        <taxon>Asparagus</taxon>
    </lineage>
</organism>
<evidence type="ECO:0008006" key="4">
    <source>
        <dbReference type="Google" id="ProtNLM"/>
    </source>
</evidence>
<feature type="transmembrane region" description="Helical" evidence="1">
    <location>
        <begin position="36"/>
        <end position="58"/>
    </location>
</feature>
<dbReference type="PANTHER" id="PTHR36887:SF1">
    <property type="entry name" value="OS01G0532300 PROTEIN"/>
    <property type="match status" value="1"/>
</dbReference>
<dbReference type="Proteomes" id="UP000243459">
    <property type="component" value="Chromosome 5"/>
</dbReference>
<keyword evidence="1" id="KW-1133">Transmembrane helix</keyword>
<dbReference type="AlphaFoldDB" id="A0A5P1EWL2"/>
<keyword evidence="3" id="KW-1185">Reference proteome</keyword>
<dbReference type="EMBL" id="CM007385">
    <property type="protein sequence ID" value="ONK69893.1"/>
    <property type="molecule type" value="Genomic_DNA"/>
</dbReference>
<name>A0A5P1EWL2_ASPOF</name>
<gene>
    <name evidence="2" type="ORF">A4U43_C05F27950</name>
</gene>
<keyword evidence="1" id="KW-0812">Transmembrane</keyword>
<dbReference type="OrthoDB" id="1923900at2759"/>
<feature type="transmembrane region" description="Helical" evidence="1">
    <location>
        <begin position="12"/>
        <end position="30"/>
    </location>
</feature>
<evidence type="ECO:0000313" key="3">
    <source>
        <dbReference type="Proteomes" id="UP000243459"/>
    </source>
</evidence>
<reference evidence="3" key="1">
    <citation type="journal article" date="2017" name="Nat. Commun.">
        <title>The asparagus genome sheds light on the origin and evolution of a young Y chromosome.</title>
        <authorList>
            <person name="Harkess A."/>
            <person name="Zhou J."/>
            <person name="Xu C."/>
            <person name="Bowers J.E."/>
            <person name="Van der Hulst R."/>
            <person name="Ayyampalayam S."/>
            <person name="Mercati F."/>
            <person name="Riccardi P."/>
            <person name="McKain M.R."/>
            <person name="Kakrana A."/>
            <person name="Tang H."/>
            <person name="Ray J."/>
            <person name="Groenendijk J."/>
            <person name="Arikit S."/>
            <person name="Mathioni S.M."/>
            <person name="Nakano M."/>
            <person name="Shan H."/>
            <person name="Telgmann-Rauber A."/>
            <person name="Kanno A."/>
            <person name="Yue Z."/>
            <person name="Chen H."/>
            <person name="Li W."/>
            <person name="Chen Y."/>
            <person name="Xu X."/>
            <person name="Zhang Y."/>
            <person name="Luo S."/>
            <person name="Chen H."/>
            <person name="Gao J."/>
            <person name="Mao Z."/>
            <person name="Pires J.C."/>
            <person name="Luo M."/>
            <person name="Kudrna D."/>
            <person name="Wing R.A."/>
            <person name="Meyers B.C."/>
            <person name="Yi K."/>
            <person name="Kong H."/>
            <person name="Lavrijsen P."/>
            <person name="Sunseri F."/>
            <person name="Falavigna A."/>
            <person name="Ye Y."/>
            <person name="Leebens-Mack J.H."/>
            <person name="Chen G."/>
        </authorList>
    </citation>
    <scope>NUCLEOTIDE SEQUENCE [LARGE SCALE GENOMIC DNA]</scope>
    <source>
        <strain evidence="3">cv. DH0086</strain>
    </source>
</reference>
<protein>
    <recommendedName>
        <fullName evidence="4">DUF4408 domain-containing protein</fullName>
    </recommendedName>
</protein>
<accession>A0A5P1EWL2</accession>
<dbReference type="Gramene" id="ONK69893">
    <property type="protein sequence ID" value="ONK69893"/>
    <property type="gene ID" value="A4U43_C05F27950"/>
</dbReference>
<keyword evidence="1" id="KW-0472">Membrane</keyword>
<dbReference type="InterPro" id="IPR008480">
    <property type="entry name" value="DUF761_pln"/>
</dbReference>
<dbReference type="Pfam" id="PF05553">
    <property type="entry name" value="DUF761"/>
    <property type="match status" value="1"/>
</dbReference>
<proteinExistence type="predicted"/>
<sequence>MQAIKKSQLAKIFLLVLFLTLLFLAPFIPSSRRTSYLYFILNLLVVVLGAEAGFLSAISKPHEEKKPLVTSMSTASPVTETVSEQASRQQVIKPVIIGKPLVVEEEKKVNKEGLKRCKSRPSLFFIASFEPEREEEKEEVEMEKEEEVVVVRNMVGDIGELSKQELFMKAEMFIGNFYKQLKMQRENSWQKLQGLYHKAF</sequence>
<dbReference type="PANTHER" id="PTHR36887">
    <property type="entry name" value="OS01G0532300 PROTEIN"/>
    <property type="match status" value="1"/>
</dbReference>
<evidence type="ECO:0000313" key="2">
    <source>
        <dbReference type="EMBL" id="ONK69893.1"/>
    </source>
</evidence>
<dbReference type="OMA" id="HGFYQKA"/>